<dbReference type="PIRSF" id="PIRSF021377">
    <property type="entry name" value="YtfJ"/>
    <property type="match status" value="1"/>
</dbReference>
<protein>
    <submittedName>
        <fullName evidence="1">Sporulation protein YtfJ</fullName>
    </submittedName>
</protein>
<evidence type="ECO:0000313" key="2">
    <source>
        <dbReference type="Proteomes" id="UP000095558"/>
    </source>
</evidence>
<dbReference type="GeneID" id="83013399"/>
<name>A0A174JR53_9CLOT</name>
<dbReference type="InterPro" id="IPR014229">
    <property type="entry name" value="Spore_YtfJ"/>
</dbReference>
<dbReference type="EMBL" id="CYZV01000040">
    <property type="protein sequence ID" value="CUO68831.1"/>
    <property type="molecule type" value="Genomic_DNA"/>
</dbReference>
<reference evidence="1 2" key="1">
    <citation type="submission" date="2015-09" db="EMBL/GenBank/DDBJ databases">
        <authorList>
            <consortium name="Pathogen Informatics"/>
        </authorList>
    </citation>
    <scope>NUCLEOTIDE SEQUENCE [LARGE SCALE GENOMIC DNA]</scope>
    <source>
        <strain evidence="1 2">2789STDY5834855</strain>
    </source>
</reference>
<gene>
    <name evidence="1" type="primary">ytfJ</name>
    <name evidence="1" type="ORF">ERS852470_03068</name>
</gene>
<dbReference type="AlphaFoldDB" id="A0A174JR53"/>
<dbReference type="PANTHER" id="PTHR39162">
    <property type="entry name" value="GLL3345 PROTEIN"/>
    <property type="match status" value="1"/>
</dbReference>
<dbReference type="Proteomes" id="UP000095558">
    <property type="component" value="Unassembled WGS sequence"/>
</dbReference>
<sequence length="139" mass="14944">MADKHELENLMRSTMENLRDMIDVNTVVGDVVETSDGTSIVPISKVTFGFASGGSEFGNHVAVKDDGDENYPFGGGSGAGVTVKPVAFLIVKDGSVRLQPVDYDNTVDRIVDSVPQLLDLFKGFFKDKNAGTESQDLDL</sequence>
<accession>A0A174JR53</accession>
<organism evidence="1 2">
    <name type="scientific">Clostridium disporicum</name>
    <dbReference type="NCBI Taxonomy" id="84024"/>
    <lineage>
        <taxon>Bacteria</taxon>
        <taxon>Bacillati</taxon>
        <taxon>Bacillota</taxon>
        <taxon>Clostridia</taxon>
        <taxon>Eubacteriales</taxon>
        <taxon>Clostridiaceae</taxon>
        <taxon>Clostridium</taxon>
    </lineage>
</organism>
<dbReference type="Pfam" id="PF09579">
    <property type="entry name" value="Spore_YtfJ"/>
    <property type="match status" value="1"/>
</dbReference>
<evidence type="ECO:0000313" key="1">
    <source>
        <dbReference type="EMBL" id="CUO68831.1"/>
    </source>
</evidence>
<proteinExistence type="predicted"/>
<dbReference type="RefSeq" id="WP_042402709.1">
    <property type="nucleotide sequence ID" value="NZ_CYYT01000049.1"/>
</dbReference>
<dbReference type="NCBIfam" id="TIGR02874">
    <property type="entry name" value="spore_ytfJ"/>
    <property type="match status" value="1"/>
</dbReference>
<dbReference type="OrthoDB" id="9796262at2"/>
<dbReference type="PANTHER" id="PTHR39162:SF1">
    <property type="entry name" value="SPORULATION PROTEIN YTFJ"/>
    <property type="match status" value="1"/>
</dbReference>